<dbReference type="STRING" id="1183438.GKIL_1809"/>
<proteinExistence type="predicted"/>
<dbReference type="PANTHER" id="PTHR30600:SF4">
    <property type="entry name" value="CYTOCHROME C DOMAIN-CONTAINING PROTEIN"/>
    <property type="match status" value="1"/>
</dbReference>
<evidence type="ECO:0000313" key="7">
    <source>
        <dbReference type="EMBL" id="AGY58055.1"/>
    </source>
</evidence>
<dbReference type="InterPro" id="IPR010538">
    <property type="entry name" value="DHOR"/>
</dbReference>
<evidence type="ECO:0000259" key="6">
    <source>
        <dbReference type="PROSITE" id="PS51007"/>
    </source>
</evidence>
<keyword evidence="8" id="KW-1185">Reference proteome</keyword>
<protein>
    <submittedName>
        <fullName evidence="7">Thiol oxidoreductase</fullName>
    </submittedName>
</protein>
<dbReference type="Pfam" id="PF06537">
    <property type="entry name" value="DHOR"/>
    <property type="match status" value="1"/>
</dbReference>
<keyword evidence="2 4" id="KW-0479">Metal-binding</keyword>
<dbReference type="InterPro" id="IPR009056">
    <property type="entry name" value="Cyt_c-like_dom"/>
</dbReference>
<dbReference type="GO" id="GO:0009055">
    <property type="term" value="F:electron transfer activity"/>
    <property type="evidence" value="ECO:0007669"/>
    <property type="project" value="InterPro"/>
</dbReference>
<dbReference type="PROSITE" id="PS51007">
    <property type="entry name" value="CYTC"/>
    <property type="match status" value="1"/>
</dbReference>
<dbReference type="GO" id="GO:0020037">
    <property type="term" value="F:heme binding"/>
    <property type="evidence" value="ECO:0007669"/>
    <property type="project" value="InterPro"/>
</dbReference>
<gene>
    <name evidence="7" type="ORF">GKIL_1809</name>
</gene>
<accession>U5QK51</accession>
<dbReference type="eggNOG" id="COG3488">
    <property type="taxonomic scope" value="Bacteria"/>
</dbReference>
<dbReference type="Proteomes" id="UP000017396">
    <property type="component" value="Chromosome"/>
</dbReference>
<dbReference type="AlphaFoldDB" id="U5QK51"/>
<dbReference type="KEGG" id="glj:GKIL_1809"/>
<dbReference type="RefSeq" id="WP_023173179.1">
    <property type="nucleotide sequence ID" value="NC_022600.1"/>
</dbReference>
<name>U5QK51_GLOK1</name>
<evidence type="ECO:0000313" key="8">
    <source>
        <dbReference type="Proteomes" id="UP000017396"/>
    </source>
</evidence>
<dbReference type="GO" id="GO:0046872">
    <property type="term" value="F:metal ion binding"/>
    <property type="evidence" value="ECO:0007669"/>
    <property type="project" value="UniProtKB-KW"/>
</dbReference>
<keyword evidence="1 4" id="KW-0349">Heme</keyword>
<keyword evidence="5" id="KW-0732">Signal</keyword>
<sequence length="469" mass="50224">MPKQNIAPPLAALLLLGTLAVAGHSLAGGLDYGDQPAIAPDIDTDQDKVDAGRYTFAQLFARGSSLFQAPFNRLDGHGDPRRAHLRPGSPFFRFRGLDSQSCLECHNNTGLSASLQSKADSDGGAGGFVATAFKLSGVSPGAASRGTFRNPPSSFGSGYIELLAREMSAELREERKRALAAAKATGRPQSVPLVAKGVFFGRLTARPNGQIDGRQVAGVDRDLTVRPFGWKGHSHSIRAMTLEAADFHFGMEPSEVAGRGVDNDGDGVKDELSAGNVSAIVLYVAFLRVPQQDTAELNEEAIARGERLFGTAGCATCHVPALPLADSLYKIEDPFYPDRGFARDLTDHRGNPSAAVPQLRRKKNGELVVPLFSDLKRHDLGPTLAEEIPTLSTGGEYIPGRQFRTPPLWGVGDTGPWLHDGRATTLSDAIAAHGGEATASRRRFIALSEADRRAIVEFLKSLRIPETTR</sequence>
<organism evidence="7 8">
    <name type="scientific">Gloeobacter kilaueensis (strain ATCC BAA-2537 / CCAP 1431/1 / ULC 316 / JS1)</name>
    <dbReference type="NCBI Taxonomy" id="1183438"/>
    <lineage>
        <taxon>Bacteria</taxon>
        <taxon>Bacillati</taxon>
        <taxon>Cyanobacteriota</taxon>
        <taxon>Cyanophyceae</taxon>
        <taxon>Gloeobacterales</taxon>
        <taxon>Gloeobacteraceae</taxon>
        <taxon>Gloeobacter</taxon>
    </lineage>
</organism>
<evidence type="ECO:0000256" key="5">
    <source>
        <dbReference type="SAM" id="SignalP"/>
    </source>
</evidence>
<dbReference type="OrthoDB" id="9805202at2"/>
<dbReference type="EMBL" id="CP003587">
    <property type="protein sequence ID" value="AGY58055.1"/>
    <property type="molecule type" value="Genomic_DNA"/>
</dbReference>
<dbReference type="HOGENOM" id="CLU_033900_1_0_3"/>
<dbReference type="SUPFAM" id="SSF46626">
    <property type="entry name" value="Cytochrome c"/>
    <property type="match status" value="1"/>
</dbReference>
<dbReference type="InterPro" id="IPR051395">
    <property type="entry name" value="Cytochrome_c_Peroxidase/MauG"/>
</dbReference>
<dbReference type="PANTHER" id="PTHR30600">
    <property type="entry name" value="CYTOCHROME C PEROXIDASE-RELATED"/>
    <property type="match status" value="1"/>
</dbReference>
<feature type="chain" id="PRO_5004663821" evidence="5">
    <location>
        <begin position="28"/>
        <end position="469"/>
    </location>
</feature>
<evidence type="ECO:0000256" key="3">
    <source>
        <dbReference type="ARBA" id="ARBA00023004"/>
    </source>
</evidence>
<feature type="signal peptide" evidence="5">
    <location>
        <begin position="1"/>
        <end position="27"/>
    </location>
</feature>
<feature type="domain" description="Cytochrome c" evidence="6">
    <location>
        <begin position="300"/>
        <end position="463"/>
    </location>
</feature>
<dbReference type="InterPro" id="IPR036909">
    <property type="entry name" value="Cyt_c-like_dom_sf"/>
</dbReference>
<dbReference type="GO" id="GO:0004130">
    <property type="term" value="F:cytochrome-c peroxidase activity"/>
    <property type="evidence" value="ECO:0007669"/>
    <property type="project" value="TreeGrafter"/>
</dbReference>
<evidence type="ECO:0000256" key="1">
    <source>
        <dbReference type="ARBA" id="ARBA00022617"/>
    </source>
</evidence>
<evidence type="ECO:0000256" key="4">
    <source>
        <dbReference type="PROSITE-ProRule" id="PRU00433"/>
    </source>
</evidence>
<dbReference type="Gene3D" id="1.10.760.10">
    <property type="entry name" value="Cytochrome c-like domain"/>
    <property type="match status" value="1"/>
</dbReference>
<evidence type="ECO:0000256" key="2">
    <source>
        <dbReference type="ARBA" id="ARBA00022723"/>
    </source>
</evidence>
<keyword evidence="3 4" id="KW-0408">Iron</keyword>
<reference evidence="7 8" key="1">
    <citation type="journal article" date="2013" name="PLoS ONE">
        <title>Cultivation and Complete Genome Sequencing of Gloeobacter kilaueensis sp. nov., from a Lava Cave in Kilauea Caldera, Hawai'i.</title>
        <authorList>
            <person name="Saw J.H."/>
            <person name="Schatz M."/>
            <person name="Brown M.V."/>
            <person name="Kunkel D.D."/>
            <person name="Foster J.S."/>
            <person name="Shick H."/>
            <person name="Christensen S."/>
            <person name="Hou S."/>
            <person name="Wan X."/>
            <person name="Donachie S.P."/>
        </authorList>
    </citation>
    <scope>NUCLEOTIDE SEQUENCE [LARGE SCALE GENOMIC DNA]</scope>
    <source>
        <strain evidence="8">JS</strain>
    </source>
</reference>